<proteinExistence type="predicted"/>
<dbReference type="PANTHER" id="PTHR37318:SF1">
    <property type="entry name" value="BSL7504 PROTEIN"/>
    <property type="match status" value="1"/>
</dbReference>
<dbReference type="Gene3D" id="1.10.10.10">
    <property type="entry name" value="Winged helix-like DNA-binding domain superfamily/Winged helix DNA-binding domain"/>
    <property type="match status" value="1"/>
</dbReference>
<keyword evidence="2" id="KW-0238">DNA-binding</keyword>
<dbReference type="SUPFAM" id="SSF46785">
    <property type="entry name" value="Winged helix' DNA-binding domain"/>
    <property type="match status" value="1"/>
</dbReference>
<accession>A0A7W8MHS9</accession>
<organism evidence="2 3">
    <name type="scientific">Brevundimonas basaltis</name>
    <dbReference type="NCBI Taxonomy" id="472166"/>
    <lineage>
        <taxon>Bacteria</taxon>
        <taxon>Pseudomonadati</taxon>
        <taxon>Pseudomonadota</taxon>
        <taxon>Alphaproteobacteria</taxon>
        <taxon>Caulobacterales</taxon>
        <taxon>Caulobacteraceae</taxon>
        <taxon>Brevundimonas</taxon>
    </lineage>
</organism>
<keyword evidence="3" id="KW-1185">Reference proteome</keyword>
<dbReference type="AlphaFoldDB" id="A0A7W8MHS9"/>
<feature type="domain" description="Winged helix DNA-binding" evidence="1">
    <location>
        <begin position="18"/>
        <end position="97"/>
    </location>
</feature>
<sequence length="104" mass="11132">MADDFDINRLDEVIHGRVRLGIMAVLSGVESADFNTLKARLQTTDGNLSVHLRKLEDAGFVAVVKRFEGRKPLTEASMTPAGRKAFVAYLDAMQGLVGQGGAGA</sequence>
<reference evidence="2 3" key="1">
    <citation type="submission" date="2020-08" db="EMBL/GenBank/DDBJ databases">
        <title>Genomic Encyclopedia of Type Strains, Phase IV (KMG-IV): sequencing the most valuable type-strain genomes for metagenomic binning, comparative biology and taxonomic classification.</title>
        <authorList>
            <person name="Goeker M."/>
        </authorList>
    </citation>
    <scope>NUCLEOTIDE SEQUENCE [LARGE SCALE GENOMIC DNA]</scope>
    <source>
        <strain evidence="2 3">DSM 25335</strain>
    </source>
</reference>
<evidence type="ECO:0000313" key="2">
    <source>
        <dbReference type="EMBL" id="MBB5292979.1"/>
    </source>
</evidence>
<name>A0A7W8MHS9_9CAUL</name>
<dbReference type="InterPro" id="IPR027395">
    <property type="entry name" value="WH_DNA-bd_dom"/>
</dbReference>
<dbReference type="Pfam" id="PF13601">
    <property type="entry name" value="HTH_34"/>
    <property type="match status" value="1"/>
</dbReference>
<dbReference type="GO" id="GO:0003677">
    <property type="term" value="F:DNA binding"/>
    <property type="evidence" value="ECO:0007669"/>
    <property type="project" value="UniProtKB-KW"/>
</dbReference>
<evidence type="ECO:0000313" key="3">
    <source>
        <dbReference type="Proteomes" id="UP000566663"/>
    </source>
</evidence>
<dbReference type="InterPro" id="IPR036390">
    <property type="entry name" value="WH_DNA-bd_sf"/>
</dbReference>
<dbReference type="PANTHER" id="PTHR37318">
    <property type="entry name" value="BSL7504 PROTEIN"/>
    <property type="match status" value="1"/>
</dbReference>
<evidence type="ECO:0000259" key="1">
    <source>
        <dbReference type="Pfam" id="PF13601"/>
    </source>
</evidence>
<dbReference type="RefSeq" id="WP_183255940.1">
    <property type="nucleotide sequence ID" value="NZ_BAAAFF010000005.1"/>
</dbReference>
<protein>
    <submittedName>
        <fullName evidence="2">DNA-binding HxlR family transcriptional regulator</fullName>
    </submittedName>
</protein>
<dbReference type="EMBL" id="JACHFZ010000006">
    <property type="protein sequence ID" value="MBB5292979.1"/>
    <property type="molecule type" value="Genomic_DNA"/>
</dbReference>
<dbReference type="Proteomes" id="UP000566663">
    <property type="component" value="Unassembled WGS sequence"/>
</dbReference>
<dbReference type="InterPro" id="IPR036388">
    <property type="entry name" value="WH-like_DNA-bd_sf"/>
</dbReference>
<comment type="caution">
    <text evidence="2">The sequence shown here is derived from an EMBL/GenBank/DDBJ whole genome shotgun (WGS) entry which is preliminary data.</text>
</comment>
<gene>
    <name evidence="2" type="ORF">HNQ67_002524</name>
</gene>